<keyword evidence="4 7" id="KW-1133">Transmembrane helix</keyword>
<feature type="transmembrane region" description="Helical" evidence="7">
    <location>
        <begin position="15"/>
        <end position="35"/>
    </location>
</feature>
<protein>
    <submittedName>
        <fullName evidence="9">MFS transporter</fullName>
    </submittedName>
</protein>
<dbReference type="EMBL" id="CP159218">
    <property type="protein sequence ID" value="XCG61945.1"/>
    <property type="molecule type" value="Genomic_DNA"/>
</dbReference>
<evidence type="ECO:0000256" key="6">
    <source>
        <dbReference type="SAM" id="MobiDB-lite"/>
    </source>
</evidence>
<reference evidence="9" key="1">
    <citation type="submission" date="2024-05" db="EMBL/GenBank/DDBJ databases">
        <authorList>
            <person name="Cai S.Y."/>
            <person name="Jin L.M."/>
            <person name="Li H.R."/>
        </authorList>
    </citation>
    <scope>NUCLEOTIDE SEQUENCE</scope>
    <source>
        <strain evidence="9">A5-74</strain>
    </source>
</reference>
<feature type="domain" description="Major facilitator superfamily (MFS) profile" evidence="8">
    <location>
        <begin position="17"/>
        <end position="418"/>
    </location>
</feature>
<dbReference type="GO" id="GO:0005886">
    <property type="term" value="C:plasma membrane"/>
    <property type="evidence" value="ECO:0007669"/>
    <property type="project" value="UniProtKB-SubCell"/>
</dbReference>
<dbReference type="PANTHER" id="PTHR43791">
    <property type="entry name" value="PERMEASE-RELATED"/>
    <property type="match status" value="1"/>
</dbReference>
<evidence type="ECO:0000313" key="9">
    <source>
        <dbReference type="EMBL" id="XCG61945.1"/>
    </source>
</evidence>
<feature type="transmembrane region" description="Helical" evidence="7">
    <location>
        <begin position="318"/>
        <end position="342"/>
    </location>
</feature>
<evidence type="ECO:0000259" key="8">
    <source>
        <dbReference type="PROSITE" id="PS50850"/>
    </source>
</evidence>
<feature type="transmembrane region" description="Helical" evidence="7">
    <location>
        <begin position="391"/>
        <end position="411"/>
    </location>
</feature>
<dbReference type="InterPro" id="IPR020846">
    <property type="entry name" value="MFS_dom"/>
</dbReference>
<feature type="transmembrane region" description="Helical" evidence="7">
    <location>
        <begin position="354"/>
        <end position="379"/>
    </location>
</feature>
<comment type="subcellular location">
    <subcellularLocation>
        <location evidence="1">Cell membrane</location>
        <topology evidence="1">Multi-pass membrane protein</topology>
    </subcellularLocation>
</comment>
<dbReference type="PANTHER" id="PTHR43791:SF36">
    <property type="entry name" value="TRANSPORTER, PUTATIVE (AFU_ORTHOLOGUE AFUA_6G08340)-RELATED"/>
    <property type="match status" value="1"/>
</dbReference>
<accession>A0AAU8DJJ6</accession>
<evidence type="ECO:0000256" key="2">
    <source>
        <dbReference type="ARBA" id="ARBA00022448"/>
    </source>
</evidence>
<dbReference type="CDD" id="cd06174">
    <property type="entry name" value="MFS"/>
    <property type="match status" value="1"/>
</dbReference>
<dbReference type="Gene3D" id="1.20.1250.20">
    <property type="entry name" value="MFS general substrate transporter like domains"/>
    <property type="match status" value="2"/>
</dbReference>
<evidence type="ECO:0000256" key="3">
    <source>
        <dbReference type="ARBA" id="ARBA00022692"/>
    </source>
</evidence>
<feature type="region of interest" description="Disordered" evidence="6">
    <location>
        <begin position="468"/>
        <end position="511"/>
    </location>
</feature>
<name>A0AAU8DJJ6_9ACTN</name>
<dbReference type="Pfam" id="PF07690">
    <property type="entry name" value="MFS_1"/>
    <property type="match status" value="1"/>
</dbReference>
<evidence type="ECO:0000256" key="7">
    <source>
        <dbReference type="SAM" id="Phobius"/>
    </source>
</evidence>
<feature type="compositionally biased region" description="Basic and acidic residues" evidence="6">
    <location>
        <begin position="468"/>
        <end position="477"/>
    </location>
</feature>
<sequence length="511" mass="54066">MSLPTEIAPTPRRAWLIWSVGAGVYVLAVFHRSALGVAGPMAAERLNISAGQLSSFVMLQLAMYAAMQVPTGLLVDRFGPRRMLLAATLTMGTAEVLFAFVTSYPLALLARGLLGVGDAMTYISVLRLAAGWFPAPRYPIITSYTGLLGTFGNLIATIPLTGLLHQLGWTPTFLTAGAVSLGYALVLVRKATVAPFREVGDAGSPVAGARVVTEVKAAWSMPGGRLGFWVHFTTMSGSVVFSVLWGFPYLTQVIGLSVATASGWLLGMVVVGLFANLVVGRTLARRPDIRTHIAVIVSLGCLTGWILLVAWPHGRPPIPVVAAVVAVLAVGGPASAVAFQLARDYNPRHRISTATGLVNIGGFCAAVIGTFAVGAILDLVDGDSPVHSAEAFRWAFGALAVLTAFGLWRLLTWWLRTRAVVLLAEARGEDVPVRVQRHRFELVDDAILAQEALRAEQARAVAEGADHGLEGADHGLENTDGADGGDVTGRADTATDPPRIPRTSQDEERTS</sequence>
<proteinExistence type="predicted"/>
<dbReference type="AlphaFoldDB" id="A0AAU8DJJ6"/>
<organism evidence="9">
    <name type="scientific">Nakamurella sp. A5-74</name>
    <dbReference type="NCBI Taxonomy" id="3158264"/>
    <lineage>
        <taxon>Bacteria</taxon>
        <taxon>Bacillati</taxon>
        <taxon>Actinomycetota</taxon>
        <taxon>Actinomycetes</taxon>
        <taxon>Nakamurellales</taxon>
        <taxon>Nakamurellaceae</taxon>
        <taxon>Nakamurella</taxon>
    </lineage>
</organism>
<dbReference type="PROSITE" id="PS50850">
    <property type="entry name" value="MFS"/>
    <property type="match status" value="1"/>
</dbReference>
<dbReference type="GO" id="GO:0022857">
    <property type="term" value="F:transmembrane transporter activity"/>
    <property type="evidence" value="ECO:0007669"/>
    <property type="project" value="InterPro"/>
</dbReference>
<feature type="transmembrane region" description="Helical" evidence="7">
    <location>
        <begin position="226"/>
        <end position="247"/>
    </location>
</feature>
<feature type="transmembrane region" description="Helical" evidence="7">
    <location>
        <begin position="291"/>
        <end position="312"/>
    </location>
</feature>
<keyword evidence="5 7" id="KW-0472">Membrane</keyword>
<feature type="transmembrane region" description="Helical" evidence="7">
    <location>
        <begin position="55"/>
        <end position="75"/>
    </location>
</feature>
<dbReference type="InterPro" id="IPR011701">
    <property type="entry name" value="MFS"/>
</dbReference>
<dbReference type="SUPFAM" id="SSF103473">
    <property type="entry name" value="MFS general substrate transporter"/>
    <property type="match status" value="1"/>
</dbReference>
<keyword evidence="3 7" id="KW-0812">Transmembrane</keyword>
<evidence type="ECO:0000256" key="4">
    <source>
        <dbReference type="ARBA" id="ARBA00022989"/>
    </source>
</evidence>
<evidence type="ECO:0000256" key="5">
    <source>
        <dbReference type="ARBA" id="ARBA00023136"/>
    </source>
</evidence>
<keyword evidence="2" id="KW-0813">Transport</keyword>
<gene>
    <name evidence="9" type="ORF">ABLG96_11670</name>
</gene>
<feature type="transmembrane region" description="Helical" evidence="7">
    <location>
        <begin position="253"/>
        <end position="279"/>
    </location>
</feature>
<dbReference type="InterPro" id="IPR036259">
    <property type="entry name" value="MFS_trans_sf"/>
</dbReference>
<evidence type="ECO:0000256" key="1">
    <source>
        <dbReference type="ARBA" id="ARBA00004651"/>
    </source>
</evidence>
<dbReference type="RefSeq" id="WP_353647561.1">
    <property type="nucleotide sequence ID" value="NZ_CP159218.1"/>
</dbReference>
<feature type="transmembrane region" description="Helical" evidence="7">
    <location>
        <begin position="141"/>
        <end position="161"/>
    </location>
</feature>
<feature type="transmembrane region" description="Helical" evidence="7">
    <location>
        <begin position="167"/>
        <end position="188"/>
    </location>
</feature>